<dbReference type="AlphaFoldDB" id="A0A5B7DSY4"/>
<evidence type="ECO:0000313" key="1">
    <source>
        <dbReference type="EMBL" id="MPC24123.1"/>
    </source>
</evidence>
<dbReference type="Proteomes" id="UP000324222">
    <property type="component" value="Unassembled WGS sequence"/>
</dbReference>
<protein>
    <submittedName>
        <fullName evidence="1">Uncharacterized protein</fullName>
    </submittedName>
</protein>
<dbReference type="EMBL" id="VSRR010001291">
    <property type="protein sequence ID" value="MPC24123.1"/>
    <property type="molecule type" value="Genomic_DNA"/>
</dbReference>
<evidence type="ECO:0000313" key="2">
    <source>
        <dbReference type="Proteomes" id="UP000324222"/>
    </source>
</evidence>
<keyword evidence="2" id="KW-1185">Reference proteome</keyword>
<organism evidence="1 2">
    <name type="scientific">Portunus trituberculatus</name>
    <name type="common">Swimming crab</name>
    <name type="synonym">Neptunus trituberculatus</name>
    <dbReference type="NCBI Taxonomy" id="210409"/>
    <lineage>
        <taxon>Eukaryota</taxon>
        <taxon>Metazoa</taxon>
        <taxon>Ecdysozoa</taxon>
        <taxon>Arthropoda</taxon>
        <taxon>Crustacea</taxon>
        <taxon>Multicrustacea</taxon>
        <taxon>Malacostraca</taxon>
        <taxon>Eumalacostraca</taxon>
        <taxon>Eucarida</taxon>
        <taxon>Decapoda</taxon>
        <taxon>Pleocyemata</taxon>
        <taxon>Brachyura</taxon>
        <taxon>Eubrachyura</taxon>
        <taxon>Portunoidea</taxon>
        <taxon>Portunidae</taxon>
        <taxon>Portuninae</taxon>
        <taxon>Portunus</taxon>
    </lineage>
</organism>
<accession>A0A5B7DSY4</accession>
<name>A0A5B7DSY4_PORTR</name>
<sequence>MLRYVTIMTAHTLSIDQKKDNPTERWPRIPNMERVTVFLKPPCRDYFPRDALEKKHNLIW</sequence>
<reference evidence="1 2" key="1">
    <citation type="submission" date="2019-05" db="EMBL/GenBank/DDBJ databases">
        <title>Another draft genome of Portunus trituberculatus and its Hox gene families provides insights of decapod evolution.</title>
        <authorList>
            <person name="Jeong J.-H."/>
            <person name="Song I."/>
            <person name="Kim S."/>
            <person name="Choi T."/>
            <person name="Kim D."/>
            <person name="Ryu S."/>
            <person name="Kim W."/>
        </authorList>
    </citation>
    <scope>NUCLEOTIDE SEQUENCE [LARGE SCALE GENOMIC DNA]</scope>
    <source>
        <tissue evidence="1">Muscle</tissue>
    </source>
</reference>
<comment type="caution">
    <text evidence="1">The sequence shown here is derived from an EMBL/GenBank/DDBJ whole genome shotgun (WGS) entry which is preliminary data.</text>
</comment>
<gene>
    <name evidence="1" type="ORF">E2C01_017195</name>
</gene>
<proteinExistence type="predicted"/>